<accession>A0A327SMV1</accession>
<comment type="caution">
    <text evidence="1">The sequence shown here is derived from an EMBL/GenBank/DDBJ whole genome shotgun (WGS) entry which is preliminary data.</text>
</comment>
<protein>
    <submittedName>
        <fullName evidence="1">Uncharacterized protein</fullName>
    </submittedName>
</protein>
<dbReference type="OrthoDB" id="672896at2"/>
<name>A0A327SMV1_9SPHI</name>
<sequence length="138" mass="15406">MKKYLLLLLTITAIGLSSCKKEVIAPNNNGIPNLTLLKYINPGDWVQSANKETYSVTIPVSEIDRGTFENDEVALSIARSDVDFYDKMPFVDNAVSYTYSYTTGSVTLYLQKTNDANVFPDRPTTKTRVKIVLITSNL</sequence>
<evidence type="ECO:0000313" key="2">
    <source>
        <dbReference type="Proteomes" id="UP000249754"/>
    </source>
</evidence>
<organism evidence="1 2">
    <name type="scientific">Pedobacter cryoconitis</name>
    <dbReference type="NCBI Taxonomy" id="188932"/>
    <lineage>
        <taxon>Bacteria</taxon>
        <taxon>Pseudomonadati</taxon>
        <taxon>Bacteroidota</taxon>
        <taxon>Sphingobacteriia</taxon>
        <taxon>Sphingobacteriales</taxon>
        <taxon>Sphingobacteriaceae</taxon>
        <taxon>Pedobacter</taxon>
    </lineage>
</organism>
<dbReference type="PROSITE" id="PS51257">
    <property type="entry name" value="PROKAR_LIPOPROTEIN"/>
    <property type="match status" value="1"/>
</dbReference>
<dbReference type="RefSeq" id="WP_111634565.1">
    <property type="nucleotide sequence ID" value="NZ_QLLR01000016.1"/>
</dbReference>
<reference evidence="1 2" key="1">
    <citation type="submission" date="2018-06" db="EMBL/GenBank/DDBJ databases">
        <title>Genomic Encyclopedia of Archaeal and Bacterial Type Strains, Phase II (KMG-II): from individual species to whole genera.</title>
        <authorList>
            <person name="Goeker M."/>
        </authorList>
    </citation>
    <scope>NUCLEOTIDE SEQUENCE [LARGE SCALE GENOMIC DNA]</scope>
    <source>
        <strain evidence="1 2">DSM 14825</strain>
    </source>
</reference>
<dbReference type="AlphaFoldDB" id="A0A327SMV1"/>
<proteinExistence type="predicted"/>
<dbReference type="Proteomes" id="UP000249754">
    <property type="component" value="Unassembled WGS sequence"/>
</dbReference>
<dbReference type="EMBL" id="QLLR01000016">
    <property type="protein sequence ID" value="RAJ28853.1"/>
    <property type="molecule type" value="Genomic_DNA"/>
</dbReference>
<evidence type="ECO:0000313" key="1">
    <source>
        <dbReference type="EMBL" id="RAJ28853.1"/>
    </source>
</evidence>
<gene>
    <name evidence="1" type="ORF">LY11_03127</name>
</gene>